<dbReference type="EMBL" id="JAQOWY010000111">
    <property type="protein sequence ID" value="KAK1850769.1"/>
    <property type="molecule type" value="Genomic_DNA"/>
</dbReference>
<dbReference type="InterPro" id="IPR001138">
    <property type="entry name" value="Zn2Cys6_DnaBD"/>
</dbReference>
<proteinExistence type="predicted"/>
<dbReference type="Proteomes" id="UP001243330">
    <property type="component" value="Unassembled WGS sequence"/>
</dbReference>
<dbReference type="Pfam" id="PF11951">
    <property type="entry name" value="Fungal_trans_2"/>
    <property type="match status" value="1"/>
</dbReference>
<keyword evidence="6" id="KW-1185">Reference proteome</keyword>
<dbReference type="SUPFAM" id="SSF57701">
    <property type="entry name" value="Zn2/Cys6 DNA-binding domain"/>
    <property type="match status" value="1"/>
</dbReference>
<dbReference type="GO" id="GO:0000976">
    <property type="term" value="F:transcription cis-regulatory region binding"/>
    <property type="evidence" value="ECO:0007669"/>
    <property type="project" value="TreeGrafter"/>
</dbReference>
<name>A0AAD9EGN4_9PEZI</name>
<feature type="compositionally biased region" description="Polar residues" evidence="3">
    <location>
        <begin position="1"/>
        <end position="17"/>
    </location>
</feature>
<feature type="domain" description="Zn(2)-C6 fungal-type" evidence="4">
    <location>
        <begin position="135"/>
        <end position="163"/>
    </location>
</feature>
<dbReference type="InterPro" id="IPR036864">
    <property type="entry name" value="Zn2-C6_fun-type_DNA-bd_sf"/>
</dbReference>
<dbReference type="GO" id="GO:0008270">
    <property type="term" value="F:zinc ion binding"/>
    <property type="evidence" value="ECO:0007669"/>
    <property type="project" value="InterPro"/>
</dbReference>
<dbReference type="GO" id="GO:0005634">
    <property type="term" value="C:nucleus"/>
    <property type="evidence" value="ECO:0007669"/>
    <property type="project" value="UniProtKB-SubCell"/>
</dbReference>
<dbReference type="GO" id="GO:0045944">
    <property type="term" value="P:positive regulation of transcription by RNA polymerase II"/>
    <property type="evidence" value="ECO:0007669"/>
    <property type="project" value="TreeGrafter"/>
</dbReference>
<comment type="subcellular location">
    <subcellularLocation>
        <location evidence="1">Nucleus</location>
    </subcellularLocation>
</comment>
<evidence type="ECO:0000313" key="6">
    <source>
        <dbReference type="Proteomes" id="UP001243330"/>
    </source>
</evidence>
<organism evidence="5 6">
    <name type="scientific">Colletotrichum chrysophilum</name>
    <dbReference type="NCBI Taxonomy" id="1836956"/>
    <lineage>
        <taxon>Eukaryota</taxon>
        <taxon>Fungi</taxon>
        <taxon>Dikarya</taxon>
        <taxon>Ascomycota</taxon>
        <taxon>Pezizomycotina</taxon>
        <taxon>Sordariomycetes</taxon>
        <taxon>Hypocreomycetidae</taxon>
        <taxon>Glomerellales</taxon>
        <taxon>Glomerellaceae</taxon>
        <taxon>Colletotrichum</taxon>
        <taxon>Colletotrichum gloeosporioides species complex</taxon>
    </lineage>
</organism>
<dbReference type="Gene3D" id="4.10.240.10">
    <property type="entry name" value="Zn(2)-C6 fungal-type DNA-binding domain"/>
    <property type="match status" value="1"/>
</dbReference>
<gene>
    <name evidence="5" type="ORF">CCHR01_06592</name>
</gene>
<sequence length="622" mass="69324">MKISLIESSQDKASSSAPVGWFPNAESLRRNSEGFSPALPDQDNDLAKTCTPPPWSHAPLLRCHLQAESPSDHLINSSPNGRRAWRCRRLLAIAQNVPSVTSGHYSEKQTMTSTARRIALATTADRPAAGGGRKQCWECQRRRVVCDAVRPVCGKCKATGVVCPGYEDKKPLTWLAPGKVKTRTWKRKKPATTKESSKTTSEQDSSPDSNKAVTRAGSQMVHLFPPSPGMGIRSEVCDIIEATSYWNESVYPSFETTQLMKSPWIIPVRFIHYMPAATRHALVSMAIEHRMLRLSKKKTDPFMMEIRARFHHHRCLAIQALNEDVCNDATRGTDMTMASVMVFLYADLMGSATASNWRHHLNGYKSLVDIRGGFESVYRLTPYMAPMLLFPKIVETFANSTSPADDQSEPNHSYDNIDLIAELFQSGYYPFLPCPVDLFTDIIRINYLRYLIATDSLPEDMGTPQSASEDLIEDVIEFSPETWVETRDADVKEELLLMAQAYQSAIALYAISSLQGLRALPSSAGWRAVRTIHYGRLISLLEKAAEAPLMKNCVEWPLIVAGFEASTGSATGRVMVVKQLVSMSQDLGTYLPLAAVGMLEKFWSSGKRTWDDCFDEPYALFA</sequence>
<evidence type="ECO:0000259" key="4">
    <source>
        <dbReference type="PROSITE" id="PS50048"/>
    </source>
</evidence>
<evidence type="ECO:0000256" key="1">
    <source>
        <dbReference type="ARBA" id="ARBA00004123"/>
    </source>
</evidence>
<keyword evidence="2" id="KW-0539">Nucleus</keyword>
<dbReference type="SMART" id="SM00066">
    <property type="entry name" value="GAL4"/>
    <property type="match status" value="1"/>
</dbReference>
<dbReference type="InterPro" id="IPR021858">
    <property type="entry name" value="Fun_TF"/>
</dbReference>
<evidence type="ECO:0000313" key="5">
    <source>
        <dbReference type="EMBL" id="KAK1850769.1"/>
    </source>
</evidence>
<dbReference type="PANTHER" id="PTHR37534">
    <property type="entry name" value="TRANSCRIPTIONAL ACTIVATOR PROTEIN UGA3"/>
    <property type="match status" value="1"/>
</dbReference>
<accession>A0AAD9EGN4</accession>
<evidence type="ECO:0000256" key="3">
    <source>
        <dbReference type="SAM" id="MobiDB-lite"/>
    </source>
</evidence>
<feature type="region of interest" description="Disordered" evidence="3">
    <location>
        <begin position="183"/>
        <end position="216"/>
    </location>
</feature>
<protein>
    <submittedName>
        <fullName evidence="5">C6 zinc finger domain protein</fullName>
    </submittedName>
</protein>
<evidence type="ECO:0000256" key="2">
    <source>
        <dbReference type="ARBA" id="ARBA00023242"/>
    </source>
</evidence>
<feature type="region of interest" description="Disordered" evidence="3">
    <location>
        <begin position="1"/>
        <end position="20"/>
    </location>
</feature>
<dbReference type="AlphaFoldDB" id="A0AAD9EGN4"/>
<dbReference type="PANTHER" id="PTHR37534:SF48">
    <property type="entry name" value="FINGER DOMAIN PROTEIN, PUTATIVE-RELATED"/>
    <property type="match status" value="1"/>
</dbReference>
<reference evidence="5" key="1">
    <citation type="submission" date="2023-01" db="EMBL/GenBank/DDBJ databases">
        <title>Colletotrichum chrysophilum M932 genome sequence.</title>
        <authorList>
            <person name="Baroncelli R."/>
        </authorList>
    </citation>
    <scope>NUCLEOTIDE SEQUENCE</scope>
    <source>
        <strain evidence="5">M932</strain>
    </source>
</reference>
<dbReference type="CDD" id="cd00067">
    <property type="entry name" value="GAL4"/>
    <property type="match status" value="1"/>
</dbReference>
<comment type="caution">
    <text evidence="5">The sequence shown here is derived from an EMBL/GenBank/DDBJ whole genome shotgun (WGS) entry which is preliminary data.</text>
</comment>
<dbReference type="PROSITE" id="PS50048">
    <property type="entry name" value="ZN2_CY6_FUNGAL_2"/>
    <property type="match status" value="1"/>
</dbReference>
<dbReference type="GO" id="GO:0000981">
    <property type="term" value="F:DNA-binding transcription factor activity, RNA polymerase II-specific"/>
    <property type="evidence" value="ECO:0007669"/>
    <property type="project" value="InterPro"/>
</dbReference>
<dbReference type="Pfam" id="PF00172">
    <property type="entry name" value="Zn_clus"/>
    <property type="match status" value="1"/>
</dbReference>